<organism evidence="2 3">
    <name type="scientific">Brevibacterium linens</name>
    <dbReference type="NCBI Taxonomy" id="1703"/>
    <lineage>
        <taxon>Bacteria</taxon>
        <taxon>Bacillati</taxon>
        <taxon>Actinomycetota</taxon>
        <taxon>Actinomycetes</taxon>
        <taxon>Micrococcales</taxon>
        <taxon>Brevibacteriaceae</taxon>
        <taxon>Brevibacterium</taxon>
    </lineage>
</organism>
<dbReference type="InterPro" id="IPR051531">
    <property type="entry name" value="N-acetyltransferase"/>
</dbReference>
<name>A0A0B9ANR0_BRELN</name>
<evidence type="ECO:0000313" key="2">
    <source>
        <dbReference type="EMBL" id="KHS52444.1"/>
    </source>
</evidence>
<protein>
    <submittedName>
        <fullName evidence="2">GCN5-related N-acetyltransferase</fullName>
    </submittedName>
</protein>
<gene>
    <name evidence="2" type="ORF">AE0388_2094</name>
</gene>
<dbReference type="PANTHER" id="PTHR43792:SF1">
    <property type="entry name" value="N-ACETYLTRANSFERASE DOMAIN-CONTAINING PROTEIN"/>
    <property type="match status" value="1"/>
</dbReference>
<keyword evidence="3" id="KW-1185">Reference proteome</keyword>
<dbReference type="PANTHER" id="PTHR43792">
    <property type="entry name" value="GNAT FAMILY, PUTATIVE (AFU_ORTHOLOGUE AFUA_3G00765)-RELATED-RELATED"/>
    <property type="match status" value="1"/>
</dbReference>
<feature type="domain" description="N-acetyltransferase" evidence="1">
    <location>
        <begin position="12"/>
        <end position="174"/>
    </location>
</feature>
<dbReference type="OrthoDB" id="4142102at2"/>
<dbReference type="AlphaFoldDB" id="A0A0B9ANR0"/>
<evidence type="ECO:0000259" key="1">
    <source>
        <dbReference type="PROSITE" id="PS51186"/>
    </source>
</evidence>
<accession>A0A0B9ANR0</accession>
<dbReference type="InterPro" id="IPR016181">
    <property type="entry name" value="Acyl_CoA_acyltransferase"/>
</dbReference>
<dbReference type="Proteomes" id="UP000031488">
    <property type="component" value="Unassembled WGS sequence"/>
</dbReference>
<evidence type="ECO:0000313" key="3">
    <source>
        <dbReference type="Proteomes" id="UP000031488"/>
    </source>
</evidence>
<dbReference type="Pfam" id="PF13302">
    <property type="entry name" value="Acetyltransf_3"/>
    <property type="match status" value="1"/>
</dbReference>
<dbReference type="InterPro" id="IPR000182">
    <property type="entry name" value="GNAT_dom"/>
</dbReference>
<comment type="caution">
    <text evidence="2">The sequence shown here is derived from an EMBL/GenBank/DDBJ whole genome shotgun (WGS) entry which is preliminary data.</text>
</comment>
<dbReference type="Gene3D" id="3.40.630.30">
    <property type="match status" value="1"/>
</dbReference>
<proteinExistence type="predicted"/>
<dbReference type="PROSITE" id="PS51186">
    <property type="entry name" value="GNAT"/>
    <property type="match status" value="1"/>
</dbReference>
<dbReference type="GO" id="GO:0016747">
    <property type="term" value="F:acyltransferase activity, transferring groups other than amino-acyl groups"/>
    <property type="evidence" value="ECO:0007669"/>
    <property type="project" value="InterPro"/>
</dbReference>
<reference evidence="2 3" key="1">
    <citation type="submission" date="2014-11" db="EMBL/GenBank/DDBJ databases">
        <title>Draft Genome Sequence of Brevibacterium linens AE038-8.</title>
        <authorList>
            <person name="Maizel D."/>
            <person name="Utturkar S.M."/>
            <person name="Brown S.D."/>
            <person name="Ferrero M."/>
            <person name="Rosen B.P."/>
        </authorList>
    </citation>
    <scope>NUCLEOTIDE SEQUENCE [LARGE SCALE GENOMIC DNA]</scope>
    <source>
        <strain evidence="2 3">AE038-8</strain>
    </source>
</reference>
<dbReference type="EMBL" id="JTJZ01000019">
    <property type="protein sequence ID" value="KHS52444.1"/>
    <property type="molecule type" value="Genomic_DNA"/>
</dbReference>
<dbReference type="SUPFAM" id="SSF55729">
    <property type="entry name" value="Acyl-CoA N-acyltransferases (Nat)"/>
    <property type="match status" value="1"/>
</dbReference>
<dbReference type="RefSeq" id="WP_039209897.1">
    <property type="nucleotide sequence ID" value="NZ_JTJZ01000019.1"/>
</dbReference>
<keyword evidence="2" id="KW-0808">Transferase</keyword>
<sequence length="174" mass="19947">MVHDVEIRTARLRLRPWRIGDATFHHRLWEERDERVPARRHISADGHPTVVDLEERIRTYDSIPEPGLLVVEQELTEIPMGYCGLVENSVGQPDEPELAFEFLQEFWGQGFGTEASHAVVDRAEIIGYRHLASTVREWNTASFNVFGKLGFKSTGEREPDSVHGDSLLMRLSLR</sequence>
<dbReference type="PATRIC" id="fig|1703.6.peg.1987"/>